<evidence type="ECO:0000313" key="2">
    <source>
        <dbReference type="Proteomes" id="UP000663868"/>
    </source>
</evidence>
<dbReference type="EMBL" id="CAJOBB010015934">
    <property type="protein sequence ID" value="CAF4322458.1"/>
    <property type="molecule type" value="Genomic_DNA"/>
</dbReference>
<dbReference type="AlphaFoldDB" id="A0A820J9T6"/>
<reference evidence="1" key="1">
    <citation type="submission" date="2021-02" db="EMBL/GenBank/DDBJ databases">
        <authorList>
            <person name="Nowell W R."/>
        </authorList>
    </citation>
    <scope>NUCLEOTIDE SEQUENCE</scope>
</reference>
<organism evidence="1 2">
    <name type="scientific">Adineta steineri</name>
    <dbReference type="NCBI Taxonomy" id="433720"/>
    <lineage>
        <taxon>Eukaryota</taxon>
        <taxon>Metazoa</taxon>
        <taxon>Spiralia</taxon>
        <taxon>Gnathifera</taxon>
        <taxon>Rotifera</taxon>
        <taxon>Eurotatoria</taxon>
        <taxon>Bdelloidea</taxon>
        <taxon>Adinetida</taxon>
        <taxon>Adinetidae</taxon>
        <taxon>Adineta</taxon>
    </lineage>
</organism>
<gene>
    <name evidence="1" type="ORF">KXQ929_LOCUS46701</name>
</gene>
<accession>A0A820J9T6</accession>
<protein>
    <submittedName>
        <fullName evidence="1">Uncharacterized protein</fullName>
    </submittedName>
</protein>
<proteinExistence type="predicted"/>
<evidence type="ECO:0000313" key="1">
    <source>
        <dbReference type="EMBL" id="CAF4322458.1"/>
    </source>
</evidence>
<feature type="non-terminal residue" evidence="1">
    <location>
        <position position="107"/>
    </location>
</feature>
<sequence>MIQFSIWLSSPNLVGSQAIVFAISGASTSGIIQLPAVSIGSCATQSFSTGCTSYIISAQANGTQSTSYTVTPSSSNFTDPCLSSVSFNTTTPITTTSIAATNNGYPF</sequence>
<dbReference type="Proteomes" id="UP000663868">
    <property type="component" value="Unassembled WGS sequence"/>
</dbReference>
<comment type="caution">
    <text evidence="1">The sequence shown here is derived from an EMBL/GenBank/DDBJ whole genome shotgun (WGS) entry which is preliminary data.</text>
</comment>
<name>A0A820J9T6_9BILA</name>